<evidence type="ECO:0000256" key="2">
    <source>
        <dbReference type="ARBA" id="ARBA00004858"/>
    </source>
</evidence>
<dbReference type="GO" id="GO:0006601">
    <property type="term" value="P:creatine biosynthetic process"/>
    <property type="evidence" value="ECO:0007669"/>
    <property type="project" value="UniProtKB-UniRule"/>
</dbReference>
<evidence type="ECO:0000256" key="8">
    <source>
        <dbReference type="ARBA" id="ARBA00023136"/>
    </source>
</evidence>
<organism evidence="11 12">
    <name type="scientific">Owenia fusiformis</name>
    <name type="common">Polychaete worm</name>
    <dbReference type="NCBI Taxonomy" id="6347"/>
    <lineage>
        <taxon>Eukaryota</taxon>
        <taxon>Metazoa</taxon>
        <taxon>Spiralia</taxon>
        <taxon>Lophotrochozoa</taxon>
        <taxon>Annelida</taxon>
        <taxon>Polychaeta</taxon>
        <taxon>Sedentaria</taxon>
        <taxon>Canalipalpata</taxon>
        <taxon>Sabellida</taxon>
        <taxon>Oweniida</taxon>
        <taxon>Oweniidae</taxon>
        <taxon>Owenia</taxon>
    </lineage>
</organism>
<name>A0A8S4P959_OWEFU</name>
<feature type="active site" evidence="9">
    <location>
        <position position="338"/>
    </location>
</feature>
<keyword evidence="5 10" id="KW-0999">Mitochondrion inner membrane</keyword>
<dbReference type="OrthoDB" id="10264242at2759"/>
<dbReference type="EMBL" id="CAIIXF020000007">
    <property type="protein sequence ID" value="CAH1789412.1"/>
    <property type="molecule type" value="Genomic_DNA"/>
</dbReference>
<comment type="caution">
    <text evidence="11">The sequence shown here is derived from an EMBL/GenBank/DDBJ whole genome shotgun (WGS) entry which is preliminary data.</text>
</comment>
<dbReference type="Gene3D" id="3.75.10.10">
    <property type="entry name" value="L-arginine/glycine Amidinotransferase, Chain A"/>
    <property type="match status" value="1"/>
</dbReference>
<evidence type="ECO:0000256" key="9">
    <source>
        <dbReference type="PIRSR" id="PIRSR633195-1"/>
    </source>
</evidence>
<dbReference type="SUPFAM" id="SSF55909">
    <property type="entry name" value="Pentein"/>
    <property type="match status" value="1"/>
</dbReference>
<comment type="subcellular location">
    <subcellularLocation>
        <location evidence="1 10">Mitochondrion inner membrane</location>
    </subcellularLocation>
</comment>
<evidence type="ECO:0000256" key="6">
    <source>
        <dbReference type="ARBA" id="ARBA00022946"/>
    </source>
</evidence>
<dbReference type="InterPro" id="IPR033195">
    <property type="entry name" value="AmidinoTrfase"/>
</dbReference>
<evidence type="ECO:0000313" key="11">
    <source>
        <dbReference type="EMBL" id="CAH1789412.1"/>
    </source>
</evidence>
<accession>A0A8S4P959</accession>
<evidence type="ECO:0000256" key="4">
    <source>
        <dbReference type="ARBA" id="ARBA00022679"/>
    </source>
</evidence>
<dbReference type="GO" id="GO:0005758">
    <property type="term" value="C:mitochondrial intermembrane space"/>
    <property type="evidence" value="ECO:0007669"/>
    <property type="project" value="TreeGrafter"/>
</dbReference>
<comment type="pathway">
    <text evidence="2 10">Amine and polyamine biosynthesis; creatine biosynthesis; creatine from L-arginine and glycine: step 1/2.</text>
</comment>
<dbReference type="EC" id="2.1.4.1" evidence="10"/>
<reference evidence="11" key="1">
    <citation type="submission" date="2022-03" db="EMBL/GenBank/DDBJ databases">
        <authorList>
            <person name="Martin C."/>
        </authorList>
    </citation>
    <scope>NUCLEOTIDE SEQUENCE</scope>
</reference>
<evidence type="ECO:0000256" key="5">
    <source>
        <dbReference type="ARBA" id="ARBA00022792"/>
    </source>
</evidence>
<dbReference type="CDD" id="cd21136">
    <property type="entry name" value="amidinotransferase_AGAT-like"/>
    <property type="match status" value="1"/>
</dbReference>
<dbReference type="GO" id="GO:0015068">
    <property type="term" value="F:glycine amidinotransferase activity"/>
    <property type="evidence" value="ECO:0007669"/>
    <property type="project" value="UniProtKB-UniRule"/>
</dbReference>
<evidence type="ECO:0000256" key="7">
    <source>
        <dbReference type="ARBA" id="ARBA00023128"/>
    </source>
</evidence>
<keyword evidence="8 10" id="KW-0472">Membrane</keyword>
<keyword evidence="7 10" id="KW-0496">Mitochondrion</keyword>
<evidence type="ECO:0000256" key="1">
    <source>
        <dbReference type="ARBA" id="ARBA00004273"/>
    </source>
</evidence>
<protein>
    <recommendedName>
        <fullName evidence="10">Glycine amidinotransferase</fullName>
        <ecNumber evidence="10">2.1.4.1</ecNumber>
    </recommendedName>
    <alternativeName>
        <fullName evidence="10">L-arginine:glycine amidinotransferase</fullName>
    </alternativeName>
</protein>
<dbReference type="PANTHER" id="PTHR10488:SF1">
    <property type="entry name" value="GLYCINE AMIDINOTRANSFERASE, MITOCHONDRIAL"/>
    <property type="match status" value="1"/>
</dbReference>
<gene>
    <name evidence="11" type="ORF">OFUS_LOCUS14777</name>
</gene>
<evidence type="ECO:0000256" key="3">
    <source>
        <dbReference type="ARBA" id="ARBA00006943"/>
    </source>
</evidence>
<comment type="similarity">
    <text evidence="3 10">Belongs to the amidinotransferase family.</text>
</comment>
<evidence type="ECO:0000256" key="10">
    <source>
        <dbReference type="RuleBase" id="RU367092"/>
    </source>
</evidence>
<dbReference type="AlphaFoldDB" id="A0A8S4P959"/>
<feature type="active site" description="Amidino-cysteine intermediate" evidence="9">
    <location>
        <position position="442"/>
    </location>
</feature>
<dbReference type="PANTHER" id="PTHR10488">
    <property type="entry name" value="GLYCINE AMIDINOTRANSFERASE, MITOCHONDRIAL"/>
    <property type="match status" value="1"/>
</dbReference>
<comment type="catalytic activity">
    <reaction evidence="10">
        <text>L-arginine + glycine = guanidinoacetate + L-ornithine</text>
        <dbReference type="Rhea" id="RHEA:13201"/>
        <dbReference type="ChEBI" id="CHEBI:32682"/>
        <dbReference type="ChEBI" id="CHEBI:46911"/>
        <dbReference type="ChEBI" id="CHEBI:57305"/>
        <dbReference type="ChEBI" id="CHEBI:57742"/>
        <dbReference type="EC" id="2.1.4.1"/>
    </reaction>
</comment>
<proteinExistence type="inferred from homology"/>
<comment type="subunit">
    <text evidence="10">Homodimer.</text>
</comment>
<keyword evidence="12" id="KW-1185">Reference proteome</keyword>
<dbReference type="FunFam" id="3.75.10.10:FF:000005">
    <property type="entry name" value="Glycine amidinotransferase, mitochondrial"/>
    <property type="match status" value="1"/>
</dbReference>
<sequence length="457" mass="52699">MWLQNAHFSMYHCQKSQTIMLCIRAFRGGCRGREVPHPLPKVMKKLLTGSWDNESPKIKRENASWSGSQQVLDKNNSNVASEDYIMESDENLSHEKHGPVWAWNEWDPLEEVIVGNVNGATVPPFTVEVKANTYAKHWEFFRKHGGTSFPEGYLKKANAEIEEFCNILKHEGVEVKRPDNMDFSQVYQTPDFESCGMYAAMPRDILLVIGDEIIEAPMAWRSRFFEYRAYRSLIKEYFKGGAMWTTAPKPQMADELYDQVYPIRSVEDRHRLAANGQFVTTEFEPCFDAADFMRAGRDVFVQRSQVTNYMGIEWMRRHLEKKGIRLHTLSFKDPNPMHIDATFNIIGPGMVLSNPDRPCHQIEMFKNAGWDVIHPPNPLISDDHPLWMSSKWLSMNVLMLDPKRVIVQSTETSIRKLFESLGIECIPVNILHANSLGGGFHCWTCDIRRNGELESYL</sequence>
<feature type="active site" evidence="9">
    <location>
        <position position="288"/>
    </location>
</feature>
<dbReference type="GO" id="GO:0005743">
    <property type="term" value="C:mitochondrial inner membrane"/>
    <property type="evidence" value="ECO:0007669"/>
    <property type="project" value="UniProtKB-SubCell"/>
</dbReference>
<keyword evidence="4 10" id="KW-0808">Transferase</keyword>
<comment type="function">
    <text evidence="10">Catalyzes the biosynthesis of guanidinoacetate, the immediate precursor of creatine. Creatine plays a vital role in energy metabolism in muscle tissues. May play a role in embryonic and central nervous system development.</text>
</comment>
<evidence type="ECO:0000313" key="12">
    <source>
        <dbReference type="Proteomes" id="UP000749559"/>
    </source>
</evidence>
<keyword evidence="6" id="KW-0809">Transit peptide</keyword>
<dbReference type="Proteomes" id="UP000749559">
    <property type="component" value="Unassembled WGS sequence"/>
</dbReference>